<organism evidence="8 9">
    <name type="scientific">Gloeophyllum trabeum (strain ATCC 11539 / FP-39264 / Madison 617)</name>
    <name type="common">Brown rot fungus</name>
    <dbReference type="NCBI Taxonomy" id="670483"/>
    <lineage>
        <taxon>Eukaryota</taxon>
        <taxon>Fungi</taxon>
        <taxon>Dikarya</taxon>
        <taxon>Basidiomycota</taxon>
        <taxon>Agaricomycotina</taxon>
        <taxon>Agaricomycetes</taxon>
        <taxon>Gloeophyllales</taxon>
        <taxon>Gloeophyllaceae</taxon>
        <taxon>Gloeophyllum</taxon>
    </lineage>
</organism>
<dbReference type="InterPro" id="IPR011009">
    <property type="entry name" value="Kinase-like_dom_sf"/>
</dbReference>
<name>S7PR66_GLOTA</name>
<accession>S7PR66</accession>
<dbReference type="SUPFAM" id="SSF56112">
    <property type="entry name" value="Protein kinase-like (PK-like)"/>
    <property type="match status" value="1"/>
</dbReference>
<evidence type="ECO:0000256" key="6">
    <source>
        <dbReference type="ARBA" id="ARBA00031849"/>
    </source>
</evidence>
<evidence type="ECO:0000259" key="7">
    <source>
        <dbReference type="Pfam" id="PF01636"/>
    </source>
</evidence>
<keyword evidence="9" id="KW-1185">Reference proteome</keyword>
<dbReference type="OrthoDB" id="2968323at2759"/>
<keyword evidence="4" id="KW-0809">Transit peptide</keyword>
<feature type="domain" description="Aminoglycoside phosphotransferase" evidence="7">
    <location>
        <begin position="3"/>
        <end position="103"/>
    </location>
</feature>
<protein>
    <recommendedName>
        <fullName evidence="3">Altered inheritance of mitochondria protein 9, mitochondrial</fullName>
    </recommendedName>
    <alternativeName>
        <fullName evidence="6">Found in mitochondrial proteome protein 29</fullName>
    </alternativeName>
</protein>
<evidence type="ECO:0000256" key="4">
    <source>
        <dbReference type="ARBA" id="ARBA00022946"/>
    </source>
</evidence>
<evidence type="ECO:0000256" key="5">
    <source>
        <dbReference type="ARBA" id="ARBA00023128"/>
    </source>
</evidence>
<sequence>MKLAEGSYNKVFLLSLDNSKEVIARIRTPHAGPLHFVTASEVATMDFVRNRLGVPAPAVFAWSSRSDQTPVEPEYIIMEKAPGVEASAVWPKLSESQQQQMVMKWAILEKSLMAPISGGYGSLYRRASLKHSQGQGLSVGGKRDADFVEGPRVSRNFWSIDRSSTDVDHGPWDNPLSYVLAIATCER</sequence>
<evidence type="ECO:0000313" key="8">
    <source>
        <dbReference type="EMBL" id="EPQ49973.1"/>
    </source>
</evidence>
<dbReference type="KEGG" id="gtr:GLOTRDRAFT_134388"/>
<evidence type="ECO:0000313" key="9">
    <source>
        <dbReference type="Proteomes" id="UP000030669"/>
    </source>
</evidence>
<dbReference type="GO" id="GO:0005739">
    <property type="term" value="C:mitochondrion"/>
    <property type="evidence" value="ECO:0007669"/>
    <property type="project" value="UniProtKB-SubCell"/>
</dbReference>
<comment type="subcellular location">
    <subcellularLocation>
        <location evidence="1">Mitochondrion</location>
    </subcellularLocation>
</comment>
<dbReference type="Proteomes" id="UP000030669">
    <property type="component" value="Unassembled WGS sequence"/>
</dbReference>
<evidence type="ECO:0000256" key="1">
    <source>
        <dbReference type="ARBA" id="ARBA00004173"/>
    </source>
</evidence>
<dbReference type="AlphaFoldDB" id="S7PR66"/>
<dbReference type="InterPro" id="IPR051035">
    <property type="entry name" value="Mito_inheritance_9"/>
</dbReference>
<dbReference type="eggNOG" id="ENOG502QV1E">
    <property type="taxonomic scope" value="Eukaryota"/>
</dbReference>
<evidence type="ECO:0000256" key="2">
    <source>
        <dbReference type="ARBA" id="ARBA00005543"/>
    </source>
</evidence>
<dbReference type="GeneID" id="19303024"/>
<comment type="similarity">
    <text evidence="2">Belongs to the AIM9 family.</text>
</comment>
<dbReference type="HOGENOM" id="CLU_1447844_0_0_1"/>
<evidence type="ECO:0000256" key="3">
    <source>
        <dbReference type="ARBA" id="ARBA00016197"/>
    </source>
</evidence>
<dbReference type="Pfam" id="PF01636">
    <property type="entry name" value="APH"/>
    <property type="match status" value="1"/>
</dbReference>
<dbReference type="InterPro" id="IPR002575">
    <property type="entry name" value="Aminoglycoside_PTrfase"/>
</dbReference>
<reference evidence="8 9" key="1">
    <citation type="journal article" date="2012" name="Science">
        <title>The Paleozoic origin of enzymatic lignin decomposition reconstructed from 31 fungal genomes.</title>
        <authorList>
            <person name="Floudas D."/>
            <person name="Binder M."/>
            <person name="Riley R."/>
            <person name="Barry K."/>
            <person name="Blanchette R.A."/>
            <person name="Henrissat B."/>
            <person name="Martinez A.T."/>
            <person name="Otillar R."/>
            <person name="Spatafora J.W."/>
            <person name="Yadav J.S."/>
            <person name="Aerts A."/>
            <person name="Benoit I."/>
            <person name="Boyd A."/>
            <person name="Carlson A."/>
            <person name="Copeland A."/>
            <person name="Coutinho P.M."/>
            <person name="de Vries R.P."/>
            <person name="Ferreira P."/>
            <person name="Findley K."/>
            <person name="Foster B."/>
            <person name="Gaskell J."/>
            <person name="Glotzer D."/>
            <person name="Gorecki P."/>
            <person name="Heitman J."/>
            <person name="Hesse C."/>
            <person name="Hori C."/>
            <person name="Igarashi K."/>
            <person name="Jurgens J.A."/>
            <person name="Kallen N."/>
            <person name="Kersten P."/>
            <person name="Kohler A."/>
            <person name="Kuees U."/>
            <person name="Kumar T.K.A."/>
            <person name="Kuo A."/>
            <person name="LaButti K."/>
            <person name="Larrondo L.F."/>
            <person name="Lindquist E."/>
            <person name="Ling A."/>
            <person name="Lombard V."/>
            <person name="Lucas S."/>
            <person name="Lundell T."/>
            <person name="Martin R."/>
            <person name="McLaughlin D.J."/>
            <person name="Morgenstern I."/>
            <person name="Morin E."/>
            <person name="Murat C."/>
            <person name="Nagy L.G."/>
            <person name="Nolan M."/>
            <person name="Ohm R.A."/>
            <person name="Patyshakuliyeva A."/>
            <person name="Rokas A."/>
            <person name="Ruiz-Duenas F.J."/>
            <person name="Sabat G."/>
            <person name="Salamov A."/>
            <person name="Samejima M."/>
            <person name="Schmutz J."/>
            <person name="Slot J.C."/>
            <person name="St John F."/>
            <person name="Stenlid J."/>
            <person name="Sun H."/>
            <person name="Sun S."/>
            <person name="Syed K."/>
            <person name="Tsang A."/>
            <person name="Wiebenga A."/>
            <person name="Young D."/>
            <person name="Pisabarro A."/>
            <person name="Eastwood D.C."/>
            <person name="Martin F."/>
            <person name="Cullen D."/>
            <person name="Grigoriev I.V."/>
            <person name="Hibbett D.S."/>
        </authorList>
    </citation>
    <scope>NUCLEOTIDE SEQUENCE [LARGE SCALE GENOMIC DNA]</scope>
    <source>
        <strain evidence="8 9">ATCC 11539</strain>
    </source>
</reference>
<keyword evidence="5" id="KW-0496">Mitochondrion</keyword>
<gene>
    <name evidence="8" type="ORF">GLOTRDRAFT_134388</name>
</gene>
<dbReference type="RefSeq" id="XP_007871570.1">
    <property type="nucleotide sequence ID" value="XM_007873379.1"/>
</dbReference>
<dbReference type="PANTHER" id="PTHR36091:SF1">
    <property type="entry name" value="ALTERED INHERITANCE OF MITOCHONDRIA PROTEIN 9, MITOCHONDRIAL"/>
    <property type="match status" value="1"/>
</dbReference>
<dbReference type="OMA" id="ADWNSNE"/>
<dbReference type="PANTHER" id="PTHR36091">
    <property type="entry name" value="ALTERED INHERITANCE OF MITOCHONDRIA PROTEIN 9, MITOCHONDRIAL"/>
    <property type="match status" value="1"/>
</dbReference>
<dbReference type="EMBL" id="KB469436">
    <property type="protein sequence ID" value="EPQ49973.1"/>
    <property type="molecule type" value="Genomic_DNA"/>
</dbReference>
<proteinExistence type="inferred from homology"/>